<dbReference type="GO" id="GO:0046872">
    <property type="term" value="F:metal ion binding"/>
    <property type="evidence" value="ECO:0007669"/>
    <property type="project" value="UniProtKB-KW"/>
</dbReference>
<evidence type="ECO:0000256" key="1">
    <source>
        <dbReference type="ARBA" id="ARBA00007963"/>
    </source>
</evidence>
<evidence type="ECO:0000256" key="5">
    <source>
        <dbReference type="ARBA" id="ARBA00022801"/>
    </source>
</evidence>
<evidence type="ECO:0000259" key="14">
    <source>
        <dbReference type="PROSITE" id="PS51192"/>
    </source>
</evidence>
<dbReference type="SMART" id="SM01178">
    <property type="entry name" value="DUF4217"/>
    <property type="match status" value="2"/>
</dbReference>
<dbReference type="OrthoDB" id="10259640at2759"/>
<comment type="function">
    <text evidence="12">RNA helicase.</text>
</comment>
<evidence type="ECO:0000313" key="16">
    <source>
        <dbReference type="EMBL" id="VDD85603.1"/>
    </source>
</evidence>
<dbReference type="GO" id="GO:0016787">
    <property type="term" value="F:hydrolase activity"/>
    <property type="evidence" value="ECO:0007669"/>
    <property type="project" value="UniProtKB-KW"/>
</dbReference>
<evidence type="ECO:0000256" key="11">
    <source>
        <dbReference type="ARBA" id="ARBA00047984"/>
    </source>
</evidence>
<feature type="region of interest" description="Disordered" evidence="13">
    <location>
        <begin position="680"/>
        <end position="713"/>
    </location>
</feature>
<dbReference type="SMART" id="SM00487">
    <property type="entry name" value="DEXDc"/>
    <property type="match status" value="2"/>
</dbReference>
<dbReference type="InterPro" id="IPR023572">
    <property type="entry name" value="Archease_dom"/>
</dbReference>
<dbReference type="EMBL" id="UXUI01007135">
    <property type="protein sequence ID" value="VDD85603.1"/>
    <property type="molecule type" value="Genomic_DNA"/>
</dbReference>
<evidence type="ECO:0000313" key="18">
    <source>
        <dbReference type="WBParaSite" id="EVEC_0000103801-mRNA-1"/>
    </source>
</evidence>
<keyword evidence="5 12" id="KW-0378">Hydrolase</keyword>
<dbReference type="PROSITE" id="PS51194">
    <property type="entry name" value="HELICASE_CTER"/>
    <property type="match status" value="2"/>
</dbReference>
<dbReference type="GO" id="GO:0008033">
    <property type="term" value="P:tRNA processing"/>
    <property type="evidence" value="ECO:0007669"/>
    <property type="project" value="UniProtKB-KW"/>
</dbReference>
<dbReference type="Pfam" id="PF00271">
    <property type="entry name" value="Helicase_C"/>
    <property type="match status" value="2"/>
</dbReference>
<evidence type="ECO:0000256" key="13">
    <source>
        <dbReference type="SAM" id="MobiDB-lite"/>
    </source>
</evidence>
<feature type="compositionally biased region" description="Low complexity" evidence="13">
    <location>
        <begin position="33"/>
        <end position="48"/>
    </location>
</feature>
<keyword evidence="17" id="KW-1185">Reference proteome</keyword>
<dbReference type="Pfam" id="PF13959">
    <property type="entry name" value="CTE_SPB4"/>
    <property type="match status" value="2"/>
</dbReference>
<dbReference type="FunFam" id="3.40.50.300:FF:000379">
    <property type="entry name" value="RNA helicase"/>
    <property type="match status" value="1"/>
</dbReference>
<proteinExistence type="inferred from homology"/>
<sequence>MSLVEKRIFKRKLKKLQESAKVKKPRIEKVVAGNGSDNHNSNDNSTSNVEIGDSSNLTATEKEKVTSFPPSSLSSVAFDTLNDVVSEPTLAAIRDMGFTHMTEVQSRCIRPLLEGRDVLGTAKTGSGKTLAFLIPAIELLYKLNWKVRNGTGVLIISPTRELSMQTYGVLSELLEKHPSFTHGLVMGGANRKAEAERLYKGVGFLVATPGRLLDHLQNTEGFMVKNLKCLIIDEADRILDIGFELEMQQILRILPKKRQTMLFSATVTSKVDGLIKSALHSEPLRFGIGDSGDDGQDVATVSGLQQGYVVCPSEKQLLLLFTFLKKNKDKKIMVFFSSCNSVKFHYELFNYIDISVQCIHGKQKQQKRTCTFLSFCEAQSGILFCTDVAARGLDIPQVDWIVQYDPPDEPREYIHRVGRTARGENAVGHALLLLRPEELGFLRYLKQAKVPVNEFEFCWSKIANIQPQLEKLIEQNYYLNKSAKEAYKAYVRAYDSHSLKSIFDVRNLDLVAVSKSFGFSTPPFVDLPITNKPKMSHCDDCPNFAETKYEYLDHTADVQLHAWGSTLSEAVEQVVVSMYGYMTELSTVSSEYSYDLHASGIDLISMVARLLDEALYAFSTEPYFVGRVAKVLSLNREKSEVTVRCWGESFDLDRHPQGTEIKAITYSNMQKLRQLLEASEAKRPKLEETKGSGDGNNGDETEETAVSPTTSFLTSSTFGSLKELVSEPTLSAVKEMGLTYMTEVQLQCIKPLLEGYDVLGTAKTGSGKTLAFLIPAVELLYRSKWEAKDGLGVLIITPCRELSIQTYSVLSALLKKHPSFTHGLVMGGANIIDEAEKLSKGVCILVATPGRFLDHLKHTEGFNADKLKCLIVDEADRVFDAEFERDMRQILNILPKKKQTMLFSATVTAKVENFVKDVIRSVPLRFGPNDSTDTDQNTATVSGLQQGYVVCPSEKRFSLLYNFLKRNLEKKVMVFFSTCDCVRFHGKLLDHMGVPVQFIHGRQNQDKRTSTFFSFCSAKFGILFCTNLAARGLDIPQVDWIVHVGRTARGENGVGRALLFLREEELGYLQVLRDADVPLKEFEFSWNTIADVQSKIRKLLKQNYHLSNSAKNAYASFVKAYSAHRLKAVFDVHDLDLTALSKSFGFSKPPLVDLPIRKNSKVSKMICYLVPAPLKIQLSLPPVRATCLFAHMQCSKVSAEENYYVACESNFHACQEKGWFIRIGR</sequence>
<dbReference type="Pfam" id="PF00270">
    <property type="entry name" value="DEAD"/>
    <property type="match status" value="2"/>
</dbReference>
<dbReference type="EC" id="3.6.4.13" evidence="12"/>
<dbReference type="Pfam" id="PF01951">
    <property type="entry name" value="Archease"/>
    <property type="match status" value="1"/>
</dbReference>
<dbReference type="InterPro" id="IPR036820">
    <property type="entry name" value="Archease_dom_sf"/>
</dbReference>
<dbReference type="Gene3D" id="3.40.50.300">
    <property type="entry name" value="P-loop containing nucleotide triphosphate hydrolases"/>
    <property type="match status" value="4"/>
</dbReference>
<feature type="domain" description="Helicase ATP-binding" evidence="14">
    <location>
        <begin position="109"/>
        <end position="285"/>
    </location>
</feature>
<dbReference type="InterPro" id="IPR025313">
    <property type="entry name" value="SPB4-like_CTE"/>
</dbReference>
<gene>
    <name evidence="16" type="ORF">EVEC_LOCUS746</name>
</gene>
<protein>
    <recommendedName>
        <fullName evidence="12">ATP-dependent RNA helicase</fullName>
        <ecNumber evidence="12">3.6.4.13</ecNumber>
    </recommendedName>
</protein>
<dbReference type="PROSITE" id="PS51192">
    <property type="entry name" value="HELICASE_ATP_BIND_1"/>
    <property type="match status" value="2"/>
</dbReference>
<keyword evidence="4 12" id="KW-0547">Nucleotide-binding</keyword>
<name>A0A158Q949_ENTVE</name>
<organism evidence="18">
    <name type="scientific">Enterobius vermicularis</name>
    <name type="common">Human pinworm</name>
    <dbReference type="NCBI Taxonomy" id="51028"/>
    <lineage>
        <taxon>Eukaryota</taxon>
        <taxon>Metazoa</taxon>
        <taxon>Ecdysozoa</taxon>
        <taxon>Nematoda</taxon>
        <taxon>Chromadorea</taxon>
        <taxon>Rhabditida</taxon>
        <taxon>Spirurina</taxon>
        <taxon>Oxyuridomorpha</taxon>
        <taxon>Oxyuroidea</taxon>
        <taxon>Oxyuridae</taxon>
        <taxon>Enterobius</taxon>
    </lineage>
</organism>
<keyword evidence="2" id="KW-0819">tRNA processing</keyword>
<feature type="region of interest" description="Disordered" evidence="13">
    <location>
        <begin position="24"/>
        <end position="52"/>
    </location>
</feature>
<dbReference type="Gene3D" id="3.55.10.10">
    <property type="entry name" value="Archease domain"/>
    <property type="match status" value="1"/>
</dbReference>
<dbReference type="GO" id="GO:0003723">
    <property type="term" value="F:RNA binding"/>
    <property type="evidence" value="ECO:0007669"/>
    <property type="project" value="UniProtKB-UniRule"/>
</dbReference>
<evidence type="ECO:0000256" key="3">
    <source>
        <dbReference type="ARBA" id="ARBA00022723"/>
    </source>
</evidence>
<feature type="domain" description="Helicase C-terminal" evidence="15">
    <location>
        <begin position="943"/>
        <end position="1100"/>
    </location>
</feature>
<dbReference type="SUPFAM" id="SSF52540">
    <property type="entry name" value="P-loop containing nucleoside triphosphate hydrolases"/>
    <property type="match status" value="3"/>
</dbReference>
<evidence type="ECO:0000256" key="12">
    <source>
        <dbReference type="RuleBase" id="RU365068"/>
    </source>
</evidence>
<dbReference type="InterPro" id="IPR000629">
    <property type="entry name" value="RNA-helicase_DEAD-box_CS"/>
</dbReference>
<reference evidence="18" key="1">
    <citation type="submission" date="2016-04" db="UniProtKB">
        <authorList>
            <consortium name="WormBaseParasite"/>
        </authorList>
    </citation>
    <scope>IDENTIFICATION</scope>
</reference>
<dbReference type="PANTHER" id="PTHR24031">
    <property type="entry name" value="RNA HELICASE"/>
    <property type="match status" value="1"/>
</dbReference>
<evidence type="ECO:0000256" key="8">
    <source>
        <dbReference type="ARBA" id="ARBA00022840"/>
    </source>
</evidence>
<feature type="domain" description="Helicase ATP-binding" evidence="14">
    <location>
        <begin position="749"/>
        <end position="925"/>
    </location>
</feature>
<dbReference type="InterPro" id="IPR011545">
    <property type="entry name" value="DEAD/DEAH_box_helicase_dom"/>
</dbReference>
<keyword evidence="6 12" id="KW-0347">Helicase</keyword>
<dbReference type="STRING" id="51028.A0A158Q949"/>
<dbReference type="PROSITE" id="PS00039">
    <property type="entry name" value="DEAD_ATP_HELICASE"/>
    <property type="match status" value="2"/>
</dbReference>
<comment type="catalytic activity">
    <reaction evidence="11 12">
        <text>ATP + H2O = ADP + phosphate + H(+)</text>
        <dbReference type="Rhea" id="RHEA:13065"/>
        <dbReference type="ChEBI" id="CHEBI:15377"/>
        <dbReference type="ChEBI" id="CHEBI:15378"/>
        <dbReference type="ChEBI" id="CHEBI:30616"/>
        <dbReference type="ChEBI" id="CHEBI:43474"/>
        <dbReference type="ChEBI" id="CHEBI:456216"/>
        <dbReference type="EC" id="3.6.4.13"/>
    </reaction>
</comment>
<dbReference type="SUPFAM" id="SSF69819">
    <property type="entry name" value="MTH1598-like"/>
    <property type="match status" value="1"/>
</dbReference>
<comment type="similarity">
    <text evidence="1">Belongs to the archease family.</text>
</comment>
<keyword evidence="3" id="KW-0479">Metal-binding</keyword>
<evidence type="ECO:0000256" key="10">
    <source>
        <dbReference type="ARBA" id="ARBA00024357"/>
    </source>
</evidence>
<dbReference type="GO" id="GO:0003724">
    <property type="term" value="F:RNA helicase activity"/>
    <property type="evidence" value="ECO:0007669"/>
    <property type="project" value="UniProtKB-EC"/>
</dbReference>
<reference evidence="16 17" key="2">
    <citation type="submission" date="2018-10" db="EMBL/GenBank/DDBJ databases">
        <authorList>
            <consortium name="Pathogen Informatics"/>
        </authorList>
    </citation>
    <scope>NUCLEOTIDE SEQUENCE [LARGE SCALE GENOMIC DNA]</scope>
</reference>
<dbReference type="AlphaFoldDB" id="A0A158Q949"/>
<evidence type="ECO:0000256" key="4">
    <source>
        <dbReference type="ARBA" id="ARBA00022741"/>
    </source>
</evidence>
<comment type="domain">
    <text evidence="12">The Q motif is unique to and characteristic of the DEAD box family of RNA helicases and controls ATP binding and hydrolysis.</text>
</comment>
<feature type="domain" description="Helicase C-terminal" evidence="15">
    <location>
        <begin position="303"/>
        <end position="473"/>
    </location>
</feature>
<comment type="similarity">
    <text evidence="10">Belongs to the DEAD box helicase family. DDX18/HAS1 subfamily.</text>
</comment>
<accession>A0A158Q949</accession>
<dbReference type="GO" id="GO:0005524">
    <property type="term" value="F:ATP binding"/>
    <property type="evidence" value="ECO:0007669"/>
    <property type="project" value="UniProtKB-UniRule"/>
</dbReference>
<keyword evidence="7" id="KW-0106">Calcium</keyword>
<dbReference type="WBParaSite" id="EVEC_0000103801-mRNA-1">
    <property type="protein sequence ID" value="EVEC_0000103801-mRNA-1"/>
    <property type="gene ID" value="EVEC_0000103801"/>
</dbReference>
<evidence type="ECO:0000256" key="9">
    <source>
        <dbReference type="ARBA" id="ARBA00022884"/>
    </source>
</evidence>
<dbReference type="InterPro" id="IPR014001">
    <property type="entry name" value="Helicase_ATP-bd"/>
</dbReference>
<evidence type="ECO:0000256" key="7">
    <source>
        <dbReference type="ARBA" id="ARBA00022837"/>
    </source>
</evidence>
<dbReference type="CDD" id="cd18787">
    <property type="entry name" value="SF2_C_DEAD"/>
    <property type="match status" value="2"/>
</dbReference>
<evidence type="ECO:0000313" key="17">
    <source>
        <dbReference type="Proteomes" id="UP000274131"/>
    </source>
</evidence>
<evidence type="ECO:0000256" key="6">
    <source>
        <dbReference type="ARBA" id="ARBA00022806"/>
    </source>
</evidence>
<evidence type="ECO:0000256" key="2">
    <source>
        <dbReference type="ARBA" id="ARBA00022694"/>
    </source>
</evidence>
<dbReference type="Proteomes" id="UP000274131">
    <property type="component" value="Unassembled WGS sequence"/>
</dbReference>
<dbReference type="InterPro" id="IPR027417">
    <property type="entry name" value="P-loop_NTPase"/>
</dbReference>
<dbReference type="SMART" id="SM00490">
    <property type="entry name" value="HELICc"/>
    <property type="match status" value="2"/>
</dbReference>
<keyword evidence="9 12" id="KW-0694">RNA-binding</keyword>
<dbReference type="InterPro" id="IPR001650">
    <property type="entry name" value="Helicase_C-like"/>
</dbReference>
<feature type="compositionally biased region" description="Basic and acidic residues" evidence="13">
    <location>
        <begin position="680"/>
        <end position="691"/>
    </location>
</feature>
<dbReference type="CDD" id="cd17942">
    <property type="entry name" value="DEADc_DDX18"/>
    <property type="match status" value="1"/>
</dbReference>
<keyword evidence="8 12" id="KW-0067">ATP-binding</keyword>
<dbReference type="GO" id="GO:0043186">
    <property type="term" value="C:P granule"/>
    <property type="evidence" value="ECO:0007669"/>
    <property type="project" value="UniProtKB-ARBA"/>
</dbReference>
<dbReference type="InterPro" id="IPR044773">
    <property type="entry name" value="DDX18/Has1_DEADc"/>
</dbReference>
<evidence type="ECO:0000259" key="15">
    <source>
        <dbReference type="PROSITE" id="PS51194"/>
    </source>
</evidence>